<gene>
    <name evidence="1" type="ORF">7AX3_75</name>
    <name evidence="2" type="ORF">7F1_1</name>
</gene>
<evidence type="ECO:0000313" key="2">
    <source>
        <dbReference type="EMBL" id="ASN72913.1"/>
    </source>
</evidence>
<organism evidence="1">
    <name type="scientific">uncultured Caudovirales phage</name>
    <dbReference type="NCBI Taxonomy" id="2100421"/>
    <lineage>
        <taxon>Viruses</taxon>
        <taxon>Duplodnaviria</taxon>
        <taxon>Heunggongvirae</taxon>
        <taxon>Uroviricota</taxon>
        <taxon>Caudoviricetes</taxon>
        <taxon>Peduoviridae</taxon>
        <taxon>Maltschvirus</taxon>
        <taxon>Maltschvirus maltsch</taxon>
    </lineage>
</organism>
<protein>
    <submittedName>
        <fullName evidence="1">Uncharacterized protein</fullName>
    </submittedName>
</protein>
<proteinExistence type="predicted"/>
<dbReference type="Pfam" id="PF25694">
    <property type="entry name" value="N_peptide"/>
    <property type="match status" value="1"/>
</dbReference>
<evidence type="ECO:0000313" key="1">
    <source>
        <dbReference type="EMBL" id="ASN68817.1"/>
    </source>
</evidence>
<dbReference type="InterPro" id="IPR057902">
    <property type="entry name" value="N_peptide"/>
</dbReference>
<accession>A0A2H4J657</accession>
<dbReference type="EMBL" id="MF417985">
    <property type="protein sequence ID" value="ASN72913.1"/>
    <property type="molecule type" value="Genomic_DNA"/>
</dbReference>
<reference evidence="1" key="1">
    <citation type="submission" date="2017-06" db="EMBL/GenBank/DDBJ databases">
        <title>Novel phages from South African skin metaviromes.</title>
        <authorList>
            <person name="van Zyl L.J."/>
            <person name="Abrahams Y."/>
            <person name="Stander E.A."/>
            <person name="Kirby B.M."/>
            <person name="Clavaud C."/>
            <person name="Farcet C."/>
            <person name="Breton L."/>
            <person name="Trindade M.I."/>
        </authorList>
    </citation>
    <scope>NUCLEOTIDE SEQUENCE</scope>
</reference>
<dbReference type="EMBL" id="MF417881">
    <property type="protein sequence ID" value="ASN68817.1"/>
    <property type="molecule type" value="Genomic_DNA"/>
</dbReference>
<sequence>MTVITYGTSVKENAKSRRHARRRAVAMDRERIESIIDTAFGIETEVVAVEVKHISRIEKACSSPSLRDRHESTSQCLPEIAIFAAGYRNSKDIVTAR</sequence>
<name>A0A2H4J657_9CAUD</name>